<evidence type="ECO:0000313" key="3">
    <source>
        <dbReference type="Proteomes" id="UP000311382"/>
    </source>
</evidence>
<reference evidence="2 3" key="1">
    <citation type="submission" date="2019-03" db="EMBL/GenBank/DDBJ databases">
        <title>Rhodosporidium diobovatum UCD-FST 08-225 genome sequencing, assembly, and annotation.</title>
        <authorList>
            <person name="Fakankun I.U."/>
            <person name="Fristensky B."/>
            <person name="Levin D.B."/>
        </authorList>
    </citation>
    <scope>NUCLEOTIDE SEQUENCE [LARGE SCALE GENOMIC DNA]</scope>
    <source>
        <strain evidence="2 3">UCD-FST 08-225</strain>
    </source>
</reference>
<evidence type="ECO:0000313" key="2">
    <source>
        <dbReference type="EMBL" id="TNY23976.1"/>
    </source>
</evidence>
<dbReference type="InterPro" id="IPR006212">
    <property type="entry name" value="Furin_repeat"/>
</dbReference>
<dbReference type="Gene3D" id="2.10.220.10">
    <property type="entry name" value="Hormone Receptor, Insulin-like Growth Factor Receptor 1, Chain A, domain 2"/>
    <property type="match status" value="2"/>
</dbReference>
<dbReference type="SUPFAM" id="SSF57184">
    <property type="entry name" value="Growth factor receptor domain"/>
    <property type="match status" value="3"/>
</dbReference>
<proteinExistence type="predicted"/>
<feature type="chain" id="PRO_5022996013" evidence="1">
    <location>
        <begin position="20"/>
        <end position="355"/>
    </location>
</feature>
<accession>A0A5C5G674</accession>
<protein>
    <submittedName>
        <fullName evidence="2">Uncharacterized protein</fullName>
    </submittedName>
</protein>
<dbReference type="OrthoDB" id="2519628at2759"/>
<feature type="signal peptide" evidence="1">
    <location>
        <begin position="1"/>
        <end position="19"/>
    </location>
</feature>
<gene>
    <name evidence="2" type="ORF">DMC30DRAFT_438443</name>
</gene>
<dbReference type="AlphaFoldDB" id="A0A5C5G674"/>
<name>A0A5C5G674_9BASI</name>
<sequence length="355" mass="36719">MRYLTAAAALATLASLVVALPATVCASRQYLDAASGVCKTCPSSTLTCTSATTALTCQRGSYLTADKRCVTGNRCPTNTFADSSKQACTKCYVKDAATCKDATAFGTLSCLTGCLNGPTKTCLPIGRLPSGSYCPNHVVTSCPGTGVKACDAAGKATTCKADYHLTDDAHIGDEGFYPTLGGCVLLCPAGAFVTVPSHTCKVCNDEGALACDASGVSDSCLDGYNLDSANVCIKCRNNEALDAETKSCRLDCPPAENYIVGYTIGALQHPIGAILRAHYQPIGVGQCVPCPGSSMYSCDKRGAATSCFNSYLVDGVCSGSCPDEATPTRIPAPDGFNYLPSDTVNQRIAYFGVCI</sequence>
<keyword evidence="3" id="KW-1185">Reference proteome</keyword>
<dbReference type="InterPro" id="IPR009030">
    <property type="entry name" value="Growth_fac_rcpt_cys_sf"/>
</dbReference>
<dbReference type="Proteomes" id="UP000311382">
    <property type="component" value="Unassembled WGS sequence"/>
</dbReference>
<dbReference type="EMBL" id="SOZI01000006">
    <property type="protein sequence ID" value="TNY23976.1"/>
    <property type="molecule type" value="Genomic_DNA"/>
</dbReference>
<comment type="caution">
    <text evidence="2">The sequence shown here is derived from an EMBL/GenBank/DDBJ whole genome shotgun (WGS) entry which is preliminary data.</text>
</comment>
<evidence type="ECO:0000256" key="1">
    <source>
        <dbReference type="SAM" id="SignalP"/>
    </source>
</evidence>
<dbReference type="SMART" id="SM00261">
    <property type="entry name" value="FU"/>
    <property type="match status" value="3"/>
</dbReference>
<dbReference type="STRING" id="5288.A0A5C5G674"/>
<organism evidence="2 3">
    <name type="scientific">Rhodotorula diobovata</name>
    <dbReference type="NCBI Taxonomy" id="5288"/>
    <lineage>
        <taxon>Eukaryota</taxon>
        <taxon>Fungi</taxon>
        <taxon>Dikarya</taxon>
        <taxon>Basidiomycota</taxon>
        <taxon>Pucciniomycotina</taxon>
        <taxon>Microbotryomycetes</taxon>
        <taxon>Sporidiobolales</taxon>
        <taxon>Sporidiobolaceae</taxon>
        <taxon>Rhodotorula</taxon>
    </lineage>
</organism>
<keyword evidence="1" id="KW-0732">Signal</keyword>